<proteinExistence type="evidence at transcript level"/>
<name>I3SGG8_MEDTR</name>
<dbReference type="AlphaFoldDB" id="I3SGG8"/>
<dbReference type="PROSITE" id="PS51257">
    <property type="entry name" value="PROKAR_LIPOPROTEIN"/>
    <property type="match status" value="1"/>
</dbReference>
<sequence>MPIKACRRRPSMFSSMRRTKYLLLSITASTGCGSPFLKNARAYNSPVFLSSSFMIHSSPLLTTFNIPSHAHLLTSHSSAL</sequence>
<evidence type="ECO:0000313" key="1">
    <source>
        <dbReference type="EMBL" id="AFK39360.1"/>
    </source>
</evidence>
<accession>I3SGG8</accession>
<organism evidence="1">
    <name type="scientific">Medicago truncatula</name>
    <name type="common">Barrel medic</name>
    <name type="synonym">Medicago tribuloides</name>
    <dbReference type="NCBI Taxonomy" id="3880"/>
    <lineage>
        <taxon>Eukaryota</taxon>
        <taxon>Viridiplantae</taxon>
        <taxon>Streptophyta</taxon>
        <taxon>Embryophyta</taxon>
        <taxon>Tracheophyta</taxon>
        <taxon>Spermatophyta</taxon>
        <taxon>Magnoliopsida</taxon>
        <taxon>eudicotyledons</taxon>
        <taxon>Gunneridae</taxon>
        <taxon>Pentapetalae</taxon>
        <taxon>rosids</taxon>
        <taxon>fabids</taxon>
        <taxon>Fabales</taxon>
        <taxon>Fabaceae</taxon>
        <taxon>Papilionoideae</taxon>
        <taxon>50 kb inversion clade</taxon>
        <taxon>NPAAA clade</taxon>
        <taxon>Hologalegina</taxon>
        <taxon>IRL clade</taxon>
        <taxon>Trifolieae</taxon>
        <taxon>Medicago</taxon>
    </lineage>
</organism>
<protein>
    <submittedName>
        <fullName evidence="1">Uncharacterized protein</fullName>
    </submittedName>
</protein>
<reference evidence="1" key="1">
    <citation type="submission" date="2012-05" db="EMBL/GenBank/DDBJ databases">
        <authorList>
            <person name="Krishnakumar V."/>
            <person name="Cheung F."/>
            <person name="Xiao Y."/>
            <person name="Chan A."/>
            <person name="Moskal W.A."/>
            <person name="Town C.D."/>
        </authorList>
    </citation>
    <scope>NUCLEOTIDE SEQUENCE</scope>
</reference>
<dbReference type="EMBL" id="BT139565">
    <property type="protein sequence ID" value="AFK39360.1"/>
    <property type="molecule type" value="mRNA"/>
</dbReference>